<proteinExistence type="predicted"/>
<dbReference type="NCBIfam" id="TIGR00231">
    <property type="entry name" value="small_GTP"/>
    <property type="match status" value="1"/>
</dbReference>
<feature type="region of interest" description="Disordered" evidence="7">
    <location>
        <begin position="1078"/>
        <end position="1097"/>
    </location>
</feature>
<dbReference type="InterPro" id="IPR035647">
    <property type="entry name" value="EFG_III/V"/>
</dbReference>
<dbReference type="InterPro" id="IPR020568">
    <property type="entry name" value="Ribosomal_Su5_D2-typ_SF"/>
</dbReference>
<keyword evidence="4" id="KW-0560">Oxidoreductase</keyword>
<dbReference type="Gene3D" id="3.40.50.300">
    <property type="entry name" value="P-loop containing nucleotide triphosphate hydrolases"/>
    <property type="match status" value="1"/>
</dbReference>
<dbReference type="InterPro" id="IPR017941">
    <property type="entry name" value="Rieske_2Fe-2S"/>
</dbReference>
<dbReference type="Pfam" id="PF19298">
    <property type="entry name" value="KshA_C"/>
    <property type="match status" value="1"/>
</dbReference>
<dbReference type="InterPro" id="IPR014721">
    <property type="entry name" value="Ribsml_uS5_D2-typ_fold_subgr"/>
</dbReference>
<keyword evidence="8" id="KW-0812">Transmembrane</keyword>
<keyword evidence="6" id="KW-0411">Iron-sulfur</keyword>
<dbReference type="PROSITE" id="PS51722">
    <property type="entry name" value="G_TR_2"/>
    <property type="match status" value="1"/>
</dbReference>
<dbReference type="Pfam" id="PF00009">
    <property type="entry name" value="GTP_EFTU"/>
    <property type="match status" value="1"/>
</dbReference>
<reference evidence="11 12" key="1">
    <citation type="journal article" date="2018" name="J. Allergy Clin. Immunol.">
        <title>High-quality assembly of Dermatophagoides pteronyssinus genome and transcriptome reveals a wide range of novel allergens.</title>
        <authorList>
            <person name="Liu X.Y."/>
            <person name="Yang K.Y."/>
            <person name="Wang M.Q."/>
            <person name="Kwok J.S."/>
            <person name="Zeng X."/>
            <person name="Yang Z."/>
            <person name="Xiao X.J."/>
            <person name="Lau C.P."/>
            <person name="Li Y."/>
            <person name="Huang Z.M."/>
            <person name="Ba J.G."/>
            <person name="Yim A.K."/>
            <person name="Ouyang C.Y."/>
            <person name="Ngai S.M."/>
            <person name="Chan T.F."/>
            <person name="Leung E.L."/>
            <person name="Liu L."/>
            <person name="Liu Z.G."/>
            <person name="Tsui S.K."/>
        </authorList>
    </citation>
    <scope>NUCLEOTIDE SEQUENCE [LARGE SCALE GENOMIC DNA]</scope>
    <source>
        <strain evidence="11">Derp</strain>
    </source>
</reference>
<dbReference type="Gene3D" id="3.90.1430.10">
    <property type="entry name" value="Yeast translation eEF2 (G' domain)"/>
    <property type="match status" value="1"/>
</dbReference>
<evidence type="ECO:0000256" key="6">
    <source>
        <dbReference type="ARBA" id="ARBA00023014"/>
    </source>
</evidence>
<keyword evidence="3" id="KW-0479">Metal-binding</keyword>
<evidence type="ECO:0000256" key="1">
    <source>
        <dbReference type="ARBA" id="ARBA00001962"/>
    </source>
</evidence>
<dbReference type="SUPFAM" id="SSF52540">
    <property type="entry name" value="P-loop containing nucleoside triphosphate hydrolases"/>
    <property type="match status" value="1"/>
</dbReference>
<evidence type="ECO:0000313" key="11">
    <source>
        <dbReference type="EMBL" id="KAH9422628.1"/>
    </source>
</evidence>
<dbReference type="PANTHER" id="PTHR42908:SF3">
    <property type="entry name" value="ELONGATION FACTOR-LIKE GTPASE 1"/>
    <property type="match status" value="1"/>
</dbReference>
<dbReference type="Gene3D" id="3.30.230.10">
    <property type="match status" value="1"/>
</dbReference>
<evidence type="ECO:0000256" key="2">
    <source>
        <dbReference type="ARBA" id="ARBA00022714"/>
    </source>
</evidence>
<feature type="transmembrane region" description="Helical" evidence="8">
    <location>
        <begin position="20"/>
        <end position="36"/>
    </location>
</feature>
<evidence type="ECO:0000256" key="3">
    <source>
        <dbReference type="ARBA" id="ARBA00022723"/>
    </source>
</evidence>
<evidence type="ECO:0000259" key="9">
    <source>
        <dbReference type="PROSITE" id="PS51296"/>
    </source>
</evidence>
<dbReference type="EMBL" id="NJHN03000036">
    <property type="protein sequence ID" value="KAH9422628.1"/>
    <property type="molecule type" value="Genomic_DNA"/>
</dbReference>
<dbReference type="InterPro" id="IPR056752">
    <property type="entry name" value="EFL1"/>
</dbReference>
<evidence type="ECO:0000259" key="10">
    <source>
        <dbReference type="PROSITE" id="PS51722"/>
    </source>
</evidence>
<evidence type="ECO:0000256" key="5">
    <source>
        <dbReference type="ARBA" id="ARBA00023004"/>
    </source>
</evidence>
<dbReference type="Proteomes" id="UP000887458">
    <property type="component" value="Unassembled WGS sequence"/>
</dbReference>
<dbReference type="InterPro" id="IPR027417">
    <property type="entry name" value="P-loop_NTPase"/>
</dbReference>
<dbReference type="SUPFAM" id="SSF55961">
    <property type="entry name" value="Bet v1-like"/>
    <property type="match status" value="1"/>
</dbReference>
<dbReference type="PRINTS" id="PR00315">
    <property type="entry name" value="ELONGATNFCT"/>
</dbReference>
<dbReference type="Pfam" id="PF00355">
    <property type="entry name" value="Rieske"/>
    <property type="match status" value="1"/>
</dbReference>
<protein>
    <submittedName>
        <fullName evidence="11">Elongation factor-like GTPase 1</fullName>
    </submittedName>
</protein>
<feature type="domain" description="Tr-type G" evidence="10">
    <location>
        <begin position="410"/>
        <end position="666"/>
    </location>
</feature>
<evidence type="ECO:0000256" key="8">
    <source>
        <dbReference type="SAM" id="Phobius"/>
    </source>
</evidence>
<keyword evidence="8" id="KW-0472">Membrane</keyword>
<dbReference type="InterPro" id="IPR036922">
    <property type="entry name" value="Rieske_2Fe-2S_sf"/>
</dbReference>
<gene>
    <name evidence="11" type="primary">EFTUD1_1</name>
    <name evidence="11" type="ORF">DERP_003305</name>
</gene>
<feature type="transmembrane region" description="Helical" evidence="8">
    <location>
        <begin position="346"/>
        <end position="369"/>
    </location>
</feature>
<reference evidence="11 12" key="2">
    <citation type="journal article" date="2022" name="Mol. Biol. Evol.">
        <title>Comparative Genomics Reveals Insights into the Divergent Evolution of Astigmatic Mites and Household Pest Adaptations.</title>
        <authorList>
            <person name="Xiong Q."/>
            <person name="Wan A.T."/>
            <person name="Liu X."/>
            <person name="Fung C.S."/>
            <person name="Xiao X."/>
            <person name="Malainual N."/>
            <person name="Hou J."/>
            <person name="Wang L."/>
            <person name="Wang M."/>
            <person name="Yang K.Y."/>
            <person name="Cui Y."/>
            <person name="Leung E.L."/>
            <person name="Nong W."/>
            <person name="Shin S.K."/>
            <person name="Au S.W."/>
            <person name="Jeong K.Y."/>
            <person name="Chew F.T."/>
            <person name="Hui J.H."/>
            <person name="Leung T.F."/>
            <person name="Tungtrongchitr A."/>
            <person name="Zhong N."/>
            <person name="Liu Z."/>
            <person name="Tsui S.K."/>
        </authorList>
    </citation>
    <scope>NUCLEOTIDE SEQUENCE [LARGE SCALE GENOMIC DNA]</scope>
    <source>
        <strain evidence="11">Derp</strain>
    </source>
</reference>
<comment type="cofactor">
    <cofactor evidence="1">
        <name>Fe cation</name>
        <dbReference type="ChEBI" id="CHEBI:24875"/>
    </cofactor>
</comment>
<keyword evidence="12" id="KW-1185">Reference proteome</keyword>
<dbReference type="InterPro" id="IPR045605">
    <property type="entry name" value="KshA-like_C"/>
</dbReference>
<dbReference type="InterPro" id="IPR000795">
    <property type="entry name" value="T_Tr_GTP-bd_dom"/>
</dbReference>
<evidence type="ECO:0000313" key="12">
    <source>
        <dbReference type="Proteomes" id="UP000887458"/>
    </source>
</evidence>
<dbReference type="SUPFAM" id="SSF50022">
    <property type="entry name" value="ISP domain"/>
    <property type="match status" value="1"/>
</dbReference>
<keyword evidence="5" id="KW-0408">Iron</keyword>
<evidence type="ECO:0000256" key="4">
    <source>
        <dbReference type="ARBA" id="ARBA00023002"/>
    </source>
</evidence>
<name>A0ABQ8JJM1_DERPT</name>
<dbReference type="CDD" id="cd01681">
    <property type="entry name" value="aeEF2_snRNP_like_IV"/>
    <property type="match status" value="1"/>
</dbReference>
<dbReference type="PANTHER" id="PTHR42908">
    <property type="entry name" value="TRANSLATION ELONGATION FACTOR-RELATED"/>
    <property type="match status" value="1"/>
</dbReference>
<dbReference type="SUPFAM" id="SSF54980">
    <property type="entry name" value="EF-G C-terminal domain-like"/>
    <property type="match status" value="1"/>
</dbReference>
<feature type="region of interest" description="Disordered" evidence="7">
    <location>
        <begin position="851"/>
        <end position="871"/>
    </location>
</feature>
<evidence type="ECO:0000256" key="7">
    <source>
        <dbReference type="SAM" id="MobiDB-lite"/>
    </source>
</evidence>
<dbReference type="InterPro" id="IPR005225">
    <property type="entry name" value="Small_GTP-bd"/>
</dbReference>
<sequence length="1277" mass="146691">MMEKFSPFDYQTIFDLSSFNFHLVILFIIFVIYLLYKFITFTEVIMVVIPDNVRILPDQQLPPLNPNGWIPILESRKLKLNQLQSILCFGRELVVVRAPSNQVYIFDAYCPHLGANLAIGGIIEQRHVKCSKNGEHKKEDCIICPFHSWAFRISDGNCVDVPYEDNTPNAKLKMWKSLEVNGVIFVWYHVDDEEPEWQPEIIDEIASGKWQFYGRTEHYANCHMQEIPENGADVAHLNQIHSSSVIGSGSLENRHKWFERILKHEWIANWSPCPAPNQHMSTVETLSISKIFGFKIFELNFNIQQIGPAYVEIRIKCNLFTGMEGVLLQLVKPIGPMRNSIIHNFYFNNSIINFIFFKFLLFSMASMIMRDIKIWNRKAFLRRPYLGRSEKSIVKFRRWFNQFYSKDNKQNIDQTPNQSHVDHGKTTLVDCLLASNHIISQRMAGKLRYMDSRPDEQQRGITMKNMPSDAKNHLINVIDSPGHVDFFGEVSTALRICDGCIIIVDVIEGVCAQTRAALQQAWLARVRPILVLNKIDRLFVEKKLSSLDIHIQLTQTLEQVNAFVGELFASEVLAKMNANFDEQQKSSDQSATMTATTEKQISKKKIFYDWSSGLDDIDDSGVYFSPENGNVLFASAIDGWGFTIADFARILSSKLGFSVNALTKTLWGDYYLNAREKRIQKGAQSKAKKPLFVTFVLENLSKIYEKFLIEHDKLEMIKMAQSLGVTLETRDVDRSDHRQALMLLFNQWIPLSRSLLRIVCDIVPAPCDINEERVERFITANQTRRFDSLPLQTQMLKQAFLECRPQQSPEDNVPLIAYVTKMFSYPKESLPQFRIKPLTHEEIIKRREEMKMKREEEKSEHKEEQNQIENIDEEKEKITFIESVDEVHAGHICGIGNLQSHPKNPWDLSKLTQALRMLNQSDPCVDVKIQETGEHVIITTGEVHLERCIVDLVNFLGEDIEFNISDPIVPFLRAKPLPETVVETLEKSRDILIQMMQFQRKNVLTNTNTSYMDSNEIFTTDLCEAMNELRKKLEQQFNDAGGWPTDTIDRIWSLGPKFYGSNLLINCLKDFNHKQCFPSKSSQQQQQQQREESSNDNRYTYEDSFINGFQLCTQSGPLCDEPMMGVCFIVEEWKSLESLDDNDNETTMIDPFGPISGQIMSTVKEICRRAFQSQPQRLMAAMFSCIIQIDSDALGSIPYTRIPGNLAYGGCLCVNGPSNDAESGHLQTTTKCALPVRSDCNAIIVQSVGVLHGFKLCRFSHNFTCVYASKLLRFVYQ</sequence>
<accession>A0ABQ8JJM1</accession>
<dbReference type="PROSITE" id="PS51296">
    <property type="entry name" value="RIESKE"/>
    <property type="match status" value="1"/>
</dbReference>
<dbReference type="Pfam" id="PF25118">
    <property type="entry name" value="EFL1"/>
    <property type="match status" value="1"/>
</dbReference>
<comment type="caution">
    <text evidence="11">The sequence shown here is derived from an EMBL/GenBank/DDBJ whole genome shotgun (WGS) entry which is preliminary data.</text>
</comment>
<keyword evidence="2" id="KW-0001">2Fe-2S</keyword>
<feature type="domain" description="Rieske" evidence="9">
    <location>
        <begin position="69"/>
        <end position="186"/>
    </location>
</feature>
<keyword evidence="8" id="KW-1133">Transmembrane helix</keyword>
<dbReference type="Gene3D" id="3.30.70.870">
    <property type="entry name" value="Elongation Factor G (Translational Gtpase), domain 3"/>
    <property type="match status" value="1"/>
</dbReference>
<dbReference type="SUPFAM" id="SSF54211">
    <property type="entry name" value="Ribosomal protein S5 domain 2-like"/>
    <property type="match status" value="1"/>
</dbReference>
<organism evidence="11 12">
    <name type="scientific">Dermatophagoides pteronyssinus</name>
    <name type="common">European house dust mite</name>
    <dbReference type="NCBI Taxonomy" id="6956"/>
    <lineage>
        <taxon>Eukaryota</taxon>
        <taxon>Metazoa</taxon>
        <taxon>Ecdysozoa</taxon>
        <taxon>Arthropoda</taxon>
        <taxon>Chelicerata</taxon>
        <taxon>Arachnida</taxon>
        <taxon>Acari</taxon>
        <taxon>Acariformes</taxon>
        <taxon>Sarcoptiformes</taxon>
        <taxon>Astigmata</taxon>
        <taxon>Psoroptidia</taxon>
        <taxon>Analgoidea</taxon>
        <taxon>Pyroglyphidae</taxon>
        <taxon>Dermatophagoidinae</taxon>
        <taxon>Dermatophagoides</taxon>
    </lineage>
</organism>
<dbReference type="Gene3D" id="3.90.380.10">
    <property type="entry name" value="Naphthalene 1,2-dioxygenase Alpha Subunit, Chain A, domain 1"/>
    <property type="match status" value="1"/>
</dbReference>
<feature type="compositionally biased region" description="Basic and acidic residues" evidence="7">
    <location>
        <begin position="851"/>
        <end position="865"/>
    </location>
</feature>
<dbReference type="Gene3D" id="2.102.10.10">
    <property type="entry name" value="Rieske [2Fe-2S] iron-sulphur domain"/>
    <property type="match status" value="1"/>
</dbReference>